<comment type="caution">
    <text evidence="2">The sequence shown here is derived from an EMBL/GenBank/DDBJ whole genome shotgun (WGS) entry which is preliminary data.</text>
</comment>
<dbReference type="Proteomes" id="UP001304895">
    <property type="component" value="Unassembled WGS sequence"/>
</dbReference>
<sequence>MRRVPRLRTPATAAGFGPSSAPSAPLRAAAAAPIASACTRQSITASSRIRLPSSQTRYLTTTTPLRRSPPQQPTDDARLLAEEEEEPVAPTTPAVATTLVFPSGITDAPAPATVTDATYIPAETADGLEEVGGLADWWEDPSHGAADTVRAAARAFGPADGNKITDPAVLEVLARRAVVEALVVGKFVTGGSRGKKVDVLFAASANGEEAVERIAKADVVAGEEGAATLGDFRDWQRVWDLLRLRVKRKGKKVEATQLTPEVAREMVQSWGPGWRKAELRDPVIKFFVGFSDRDVGAFFPPSDY</sequence>
<dbReference type="AlphaFoldDB" id="A0AAN6ZDE1"/>
<gene>
    <name evidence="2" type="ORF">BT67DRAFT_41367</name>
</gene>
<accession>A0AAN6ZDE1</accession>
<feature type="region of interest" description="Disordered" evidence="1">
    <location>
        <begin position="1"/>
        <end position="25"/>
    </location>
</feature>
<protein>
    <submittedName>
        <fullName evidence="2">Uncharacterized protein</fullName>
    </submittedName>
</protein>
<dbReference type="EMBL" id="MU853411">
    <property type="protein sequence ID" value="KAK4133718.1"/>
    <property type="molecule type" value="Genomic_DNA"/>
</dbReference>
<evidence type="ECO:0000313" key="2">
    <source>
        <dbReference type="EMBL" id="KAK4133718.1"/>
    </source>
</evidence>
<evidence type="ECO:0000313" key="3">
    <source>
        <dbReference type="Proteomes" id="UP001304895"/>
    </source>
</evidence>
<feature type="region of interest" description="Disordered" evidence="1">
    <location>
        <begin position="46"/>
        <end position="76"/>
    </location>
</feature>
<reference evidence="2" key="1">
    <citation type="journal article" date="2023" name="Mol. Phylogenet. Evol.">
        <title>Genome-scale phylogeny and comparative genomics of the fungal order Sordariales.</title>
        <authorList>
            <person name="Hensen N."/>
            <person name="Bonometti L."/>
            <person name="Westerberg I."/>
            <person name="Brannstrom I.O."/>
            <person name="Guillou S."/>
            <person name="Cros-Aarteil S."/>
            <person name="Calhoun S."/>
            <person name="Haridas S."/>
            <person name="Kuo A."/>
            <person name="Mondo S."/>
            <person name="Pangilinan J."/>
            <person name="Riley R."/>
            <person name="LaButti K."/>
            <person name="Andreopoulos B."/>
            <person name="Lipzen A."/>
            <person name="Chen C."/>
            <person name="Yan M."/>
            <person name="Daum C."/>
            <person name="Ng V."/>
            <person name="Clum A."/>
            <person name="Steindorff A."/>
            <person name="Ohm R.A."/>
            <person name="Martin F."/>
            <person name="Silar P."/>
            <person name="Natvig D.O."/>
            <person name="Lalanne C."/>
            <person name="Gautier V."/>
            <person name="Ament-Velasquez S.L."/>
            <person name="Kruys A."/>
            <person name="Hutchinson M.I."/>
            <person name="Powell A.J."/>
            <person name="Barry K."/>
            <person name="Miller A.N."/>
            <person name="Grigoriev I.V."/>
            <person name="Debuchy R."/>
            <person name="Gladieux P."/>
            <person name="Hiltunen Thoren M."/>
            <person name="Johannesson H."/>
        </authorList>
    </citation>
    <scope>NUCLEOTIDE SEQUENCE</scope>
    <source>
        <strain evidence="2">CBS 123565</strain>
    </source>
</reference>
<proteinExistence type="predicted"/>
<feature type="compositionally biased region" description="Low complexity" evidence="1">
    <location>
        <begin position="52"/>
        <end position="69"/>
    </location>
</feature>
<reference evidence="2" key="2">
    <citation type="submission" date="2023-05" db="EMBL/GenBank/DDBJ databases">
        <authorList>
            <consortium name="Lawrence Berkeley National Laboratory"/>
            <person name="Steindorff A."/>
            <person name="Hensen N."/>
            <person name="Bonometti L."/>
            <person name="Westerberg I."/>
            <person name="Brannstrom I.O."/>
            <person name="Guillou S."/>
            <person name="Cros-Aarteil S."/>
            <person name="Calhoun S."/>
            <person name="Haridas S."/>
            <person name="Kuo A."/>
            <person name="Mondo S."/>
            <person name="Pangilinan J."/>
            <person name="Riley R."/>
            <person name="Labutti K."/>
            <person name="Andreopoulos B."/>
            <person name="Lipzen A."/>
            <person name="Chen C."/>
            <person name="Yanf M."/>
            <person name="Daum C."/>
            <person name="Ng V."/>
            <person name="Clum A."/>
            <person name="Ohm R."/>
            <person name="Martin F."/>
            <person name="Silar P."/>
            <person name="Natvig D."/>
            <person name="Lalanne C."/>
            <person name="Gautier V."/>
            <person name="Ament-Velasquez S.L."/>
            <person name="Kruys A."/>
            <person name="Hutchinson M.I."/>
            <person name="Powell A.J."/>
            <person name="Barry K."/>
            <person name="Miller A.N."/>
            <person name="Grigoriev I.V."/>
            <person name="Debuchy R."/>
            <person name="Gladieux P."/>
            <person name="Thoren M.H."/>
            <person name="Johannesson H."/>
        </authorList>
    </citation>
    <scope>NUCLEOTIDE SEQUENCE</scope>
    <source>
        <strain evidence="2">CBS 123565</strain>
    </source>
</reference>
<organism evidence="2 3">
    <name type="scientific">Trichocladium antarcticum</name>
    <dbReference type="NCBI Taxonomy" id="1450529"/>
    <lineage>
        <taxon>Eukaryota</taxon>
        <taxon>Fungi</taxon>
        <taxon>Dikarya</taxon>
        <taxon>Ascomycota</taxon>
        <taxon>Pezizomycotina</taxon>
        <taxon>Sordariomycetes</taxon>
        <taxon>Sordariomycetidae</taxon>
        <taxon>Sordariales</taxon>
        <taxon>Chaetomiaceae</taxon>
        <taxon>Trichocladium</taxon>
    </lineage>
</organism>
<feature type="compositionally biased region" description="Low complexity" evidence="1">
    <location>
        <begin position="10"/>
        <end position="25"/>
    </location>
</feature>
<keyword evidence="3" id="KW-1185">Reference proteome</keyword>
<evidence type="ECO:0000256" key="1">
    <source>
        <dbReference type="SAM" id="MobiDB-lite"/>
    </source>
</evidence>
<name>A0AAN6ZDE1_9PEZI</name>